<dbReference type="InterPro" id="IPR018062">
    <property type="entry name" value="HTH_AraC-typ_CS"/>
</dbReference>
<gene>
    <name evidence="7" type="ORF">D3H35_26270</name>
</gene>
<feature type="domain" description="Response regulatory" evidence="6">
    <location>
        <begin position="3"/>
        <end position="120"/>
    </location>
</feature>
<dbReference type="Gene3D" id="1.10.10.60">
    <property type="entry name" value="Homeodomain-like"/>
    <property type="match status" value="2"/>
</dbReference>
<dbReference type="EMBL" id="QXJM01000048">
    <property type="protein sequence ID" value="RIE00707.1"/>
    <property type="molecule type" value="Genomic_DNA"/>
</dbReference>
<dbReference type="PANTHER" id="PTHR43280">
    <property type="entry name" value="ARAC-FAMILY TRANSCRIPTIONAL REGULATOR"/>
    <property type="match status" value="1"/>
</dbReference>
<evidence type="ECO:0000259" key="5">
    <source>
        <dbReference type="PROSITE" id="PS01124"/>
    </source>
</evidence>
<evidence type="ECO:0000256" key="3">
    <source>
        <dbReference type="ARBA" id="ARBA00023163"/>
    </source>
</evidence>
<organism evidence="7 8">
    <name type="scientific">Cohnella faecalis</name>
    <dbReference type="NCBI Taxonomy" id="2315694"/>
    <lineage>
        <taxon>Bacteria</taxon>
        <taxon>Bacillati</taxon>
        <taxon>Bacillota</taxon>
        <taxon>Bacilli</taxon>
        <taxon>Bacillales</taxon>
        <taxon>Paenibacillaceae</taxon>
        <taxon>Cohnella</taxon>
    </lineage>
</organism>
<reference evidence="7 8" key="1">
    <citation type="submission" date="2018-09" db="EMBL/GenBank/DDBJ databases">
        <title>Cohnella cavernae sp. nov., isolated from a karst cave.</title>
        <authorList>
            <person name="Zhu H."/>
        </authorList>
    </citation>
    <scope>NUCLEOTIDE SEQUENCE [LARGE SCALE GENOMIC DNA]</scope>
    <source>
        <strain evidence="7 8">K2E09-144</strain>
    </source>
</reference>
<accession>A0A398CLI1</accession>
<protein>
    <submittedName>
        <fullName evidence="7">Helix-turn-helix domain-containing protein</fullName>
    </submittedName>
</protein>
<dbReference type="AlphaFoldDB" id="A0A398CLI1"/>
<evidence type="ECO:0000256" key="4">
    <source>
        <dbReference type="PROSITE-ProRule" id="PRU00169"/>
    </source>
</evidence>
<keyword evidence="4" id="KW-0597">Phosphoprotein</keyword>
<comment type="caution">
    <text evidence="7">The sequence shown here is derived from an EMBL/GenBank/DDBJ whole genome shotgun (WGS) entry which is preliminary data.</text>
</comment>
<dbReference type="PRINTS" id="PR00032">
    <property type="entry name" value="HTHARAC"/>
</dbReference>
<dbReference type="Proteomes" id="UP000266340">
    <property type="component" value="Unassembled WGS sequence"/>
</dbReference>
<proteinExistence type="predicted"/>
<dbReference type="PROSITE" id="PS01124">
    <property type="entry name" value="HTH_ARAC_FAMILY_2"/>
    <property type="match status" value="1"/>
</dbReference>
<dbReference type="GO" id="GO:0043565">
    <property type="term" value="F:sequence-specific DNA binding"/>
    <property type="evidence" value="ECO:0007669"/>
    <property type="project" value="InterPro"/>
</dbReference>
<name>A0A398CLI1_9BACL</name>
<evidence type="ECO:0000256" key="2">
    <source>
        <dbReference type="ARBA" id="ARBA00023125"/>
    </source>
</evidence>
<keyword evidence="1" id="KW-0805">Transcription regulation</keyword>
<dbReference type="GO" id="GO:0000160">
    <property type="term" value="P:phosphorelay signal transduction system"/>
    <property type="evidence" value="ECO:0007669"/>
    <property type="project" value="InterPro"/>
</dbReference>
<dbReference type="InterPro" id="IPR001789">
    <property type="entry name" value="Sig_transdc_resp-reg_receiver"/>
</dbReference>
<dbReference type="Pfam" id="PF12833">
    <property type="entry name" value="HTH_18"/>
    <property type="match status" value="1"/>
</dbReference>
<dbReference type="Pfam" id="PF00072">
    <property type="entry name" value="Response_reg"/>
    <property type="match status" value="1"/>
</dbReference>
<keyword evidence="8" id="KW-1185">Reference proteome</keyword>
<keyword evidence="3" id="KW-0804">Transcription</keyword>
<dbReference type="InterPro" id="IPR009057">
    <property type="entry name" value="Homeodomain-like_sf"/>
</dbReference>
<dbReference type="GO" id="GO:0003700">
    <property type="term" value="F:DNA-binding transcription factor activity"/>
    <property type="evidence" value="ECO:0007669"/>
    <property type="project" value="InterPro"/>
</dbReference>
<dbReference type="PROSITE" id="PS50110">
    <property type="entry name" value="RESPONSE_REGULATORY"/>
    <property type="match status" value="1"/>
</dbReference>
<dbReference type="SUPFAM" id="SSF46689">
    <property type="entry name" value="Homeodomain-like"/>
    <property type="match status" value="2"/>
</dbReference>
<dbReference type="SMART" id="SM00448">
    <property type="entry name" value="REC"/>
    <property type="match status" value="1"/>
</dbReference>
<dbReference type="PANTHER" id="PTHR43280:SF2">
    <property type="entry name" value="HTH-TYPE TRANSCRIPTIONAL REGULATOR EXSA"/>
    <property type="match status" value="1"/>
</dbReference>
<sequence>MYKALIIDDELPARRAIRALGEWDKHGIELAGEADNGITGLQMLDEHSPDLVFVDMKMPLLGGQAFLEQAKRKHPNACYVVISGFDDFDYARSAIQAGSIDYLLKPIRKAELSDVIDRAIALIDKLRDKDRKERKSDIYRNLSVPLVKEKIYSSIIDRNGRFHHISELQAVLDTDSATPCRVAVFKLLNVAEAVRLKFAGDSHAFYFAVTNAIDELLGRWGKAFSFKNSRGDQEIVAVIGSAMEDKDRDETISVLADSLARLFRVSVIAEIGLPVGMDELDESYAEATDKLLSRNMLDLQSVRATGEPSSDRPSVMDKSALFEQAIESGSYRQAGQLLRGWMEETEAAGTFTLRAMLAAENELRLLAESLLTAFLPNVQESIATLEEFDRKIRDRAFVFKDFKDTTLAYFETLFESLAGAGKAGELSAADKVKEYIDLHYFEDMPVSFFAGRFHTSKEHLTRIFKQKYGFGIHEYMLQVRMAKAKEWLADKTVKIQTVSEKVGYRDQNYFSKAFKKFTGQSPQEYRASVAD</sequence>
<keyword evidence="2" id="KW-0238">DNA-binding</keyword>
<feature type="modified residue" description="4-aspartylphosphate" evidence="4">
    <location>
        <position position="55"/>
    </location>
</feature>
<dbReference type="SUPFAM" id="SSF52172">
    <property type="entry name" value="CheY-like"/>
    <property type="match status" value="1"/>
</dbReference>
<dbReference type="OrthoDB" id="159632at2"/>
<dbReference type="InterPro" id="IPR020449">
    <property type="entry name" value="Tscrpt_reg_AraC-type_HTH"/>
</dbReference>
<dbReference type="PROSITE" id="PS00041">
    <property type="entry name" value="HTH_ARAC_FAMILY_1"/>
    <property type="match status" value="1"/>
</dbReference>
<evidence type="ECO:0000256" key="1">
    <source>
        <dbReference type="ARBA" id="ARBA00023015"/>
    </source>
</evidence>
<dbReference type="RefSeq" id="WP_119152102.1">
    <property type="nucleotide sequence ID" value="NZ_JBHSOV010000011.1"/>
</dbReference>
<dbReference type="CDD" id="cd17536">
    <property type="entry name" value="REC_YesN-like"/>
    <property type="match status" value="1"/>
</dbReference>
<dbReference type="SMART" id="SM00342">
    <property type="entry name" value="HTH_ARAC"/>
    <property type="match status" value="1"/>
</dbReference>
<evidence type="ECO:0000259" key="6">
    <source>
        <dbReference type="PROSITE" id="PS50110"/>
    </source>
</evidence>
<feature type="domain" description="HTH araC/xylS-type" evidence="5">
    <location>
        <begin position="430"/>
        <end position="528"/>
    </location>
</feature>
<evidence type="ECO:0000313" key="7">
    <source>
        <dbReference type="EMBL" id="RIE00707.1"/>
    </source>
</evidence>
<dbReference type="InterPro" id="IPR018060">
    <property type="entry name" value="HTH_AraC"/>
</dbReference>
<dbReference type="InterPro" id="IPR011006">
    <property type="entry name" value="CheY-like_superfamily"/>
</dbReference>
<dbReference type="Gene3D" id="3.40.50.2300">
    <property type="match status" value="1"/>
</dbReference>
<evidence type="ECO:0000313" key="8">
    <source>
        <dbReference type="Proteomes" id="UP000266340"/>
    </source>
</evidence>